<feature type="transmembrane region" description="Helical" evidence="8">
    <location>
        <begin position="134"/>
        <end position="151"/>
    </location>
</feature>
<evidence type="ECO:0000256" key="2">
    <source>
        <dbReference type="ARBA" id="ARBA00006175"/>
    </source>
</evidence>
<feature type="transmembrane region" description="Helical" evidence="8">
    <location>
        <begin position="163"/>
        <end position="184"/>
    </location>
</feature>
<dbReference type="PROSITE" id="PS00221">
    <property type="entry name" value="MIP"/>
    <property type="match status" value="1"/>
</dbReference>
<dbReference type="NCBIfam" id="TIGR00861">
    <property type="entry name" value="MIP"/>
    <property type="match status" value="1"/>
</dbReference>
<gene>
    <name evidence="9" type="ORF">SAMN05444126_11068</name>
</gene>
<dbReference type="PANTHER" id="PTHR43829">
    <property type="entry name" value="AQUAPORIN OR AQUAGLYCEROPORIN RELATED"/>
    <property type="match status" value="1"/>
</dbReference>
<dbReference type="GO" id="GO:0015254">
    <property type="term" value="F:glycerol channel activity"/>
    <property type="evidence" value="ECO:0007669"/>
    <property type="project" value="TreeGrafter"/>
</dbReference>
<evidence type="ECO:0000256" key="8">
    <source>
        <dbReference type="SAM" id="Phobius"/>
    </source>
</evidence>
<evidence type="ECO:0000256" key="1">
    <source>
        <dbReference type="ARBA" id="ARBA00004141"/>
    </source>
</evidence>
<keyword evidence="3 7" id="KW-0813">Transport</keyword>
<feature type="transmembrane region" description="Helical" evidence="8">
    <location>
        <begin position="211"/>
        <end position="231"/>
    </location>
</feature>
<dbReference type="EMBL" id="FOGV01000010">
    <property type="protein sequence ID" value="SER97876.1"/>
    <property type="molecule type" value="Genomic_DNA"/>
</dbReference>
<name>A0A1H9TL73_9BACI</name>
<sequence length="282" mass="29456">MSPLLAEFIGTMMLIVFGGGVVAGVVLKGTKSEGAGWVLISFAWGLGVAMSVYMIGDISGGHINPAVTVGSAVVGDFAWSMVPGYIAAQVTGAFTGGALIFAMYYPHFKATEDQGAKHGVFATAPAIKHTPSNFFSEVLGTYVLLFGIMALGAGDMSAGLDPLVTGFLIVVIGMSLGGTTGYAINPARDLGPRIAHALLPIPRKGNSGWSYAWIPIAGPIIGGSLGTLTYVAFFDGIIYPALWLFILLFITVQGLTIWINKKDAVAEDVDETVHNKAKLEAQ</sequence>
<evidence type="ECO:0000256" key="7">
    <source>
        <dbReference type="RuleBase" id="RU000477"/>
    </source>
</evidence>
<evidence type="ECO:0000313" key="10">
    <source>
        <dbReference type="Proteomes" id="UP000199318"/>
    </source>
</evidence>
<dbReference type="InterPro" id="IPR023271">
    <property type="entry name" value="Aquaporin-like"/>
</dbReference>
<feature type="transmembrane region" description="Helical" evidence="8">
    <location>
        <begin position="6"/>
        <end position="27"/>
    </location>
</feature>
<organism evidence="9 10">
    <name type="scientific">Salisediminibacterium halotolerans</name>
    <dbReference type="NCBI Taxonomy" id="517425"/>
    <lineage>
        <taxon>Bacteria</taxon>
        <taxon>Bacillati</taxon>
        <taxon>Bacillota</taxon>
        <taxon>Bacilli</taxon>
        <taxon>Bacillales</taxon>
        <taxon>Bacillaceae</taxon>
        <taxon>Salisediminibacterium</taxon>
    </lineage>
</organism>
<dbReference type="InterPro" id="IPR050363">
    <property type="entry name" value="MIP/Aquaporin"/>
</dbReference>
<keyword evidence="10" id="KW-1185">Reference proteome</keyword>
<dbReference type="Proteomes" id="UP000199318">
    <property type="component" value="Unassembled WGS sequence"/>
</dbReference>
<dbReference type="OrthoDB" id="9807293at2"/>
<feature type="transmembrane region" description="Helical" evidence="8">
    <location>
        <begin position="85"/>
        <end position="105"/>
    </location>
</feature>
<reference evidence="10" key="1">
    <citation type="submission" date="2016-10" db="EMBL/GenBank/DDBJ databases">
        <authorList>
            <person name="de Groot N.N."/>
        </authorList>
    </citation>
    <scope>NUCLEOTIDE SEQUENCE [LARGE SCALE GENOMIC DNA]</scope>
    <source>
        <strain evidence="10">10nlg</strain>
    </source>
</reference>
<comment type="similarity">
    <text evidence="2 7">Belongs to the MIP/aquaporin (TC 1.A.8) family.</text>
</comment>
<evidence type="ECO:0000256" key="3">
    <source>
        <dbReference type="ARBA" id="ARBA00022448"/>
    </source>
</evidence>
<keyword evidence="6 8" id="KW-0472">Membrane</keyword>
<dbReference type="InterPro" id="IPR000425">
    <property type="entry name" value="MIP"/>
</dbReference>
<protein>
    <submittedName>
        <fullName evidence="9">Glycerol uptake facilitator protein</fullName>
    </submittedName>
</protein>
<dbReference type="AlphaFoldDB" id="A0A1H9TL73"/>
<accession>A0A1H9TL73</accession>
<keyword evidence="5 8" id="KW-1133">Transmembrane helix</keyword>
<evidence type="ECO:0000256" key="4">
    <source>
        <dbReference type="ARBA" id="ARBA00022692"/>
    </source>
</evidence>
<dbReference type="STRING" id="1464123.SAMN05444126_11068"/>
<keyword evidence="4 7" id="KW-0812">Transmembrane</keyword>
<evidence type="ECO:0000313" key="9">
    <source>
        <dbReference type="EMBL" id="SER97876.1"/>
    </source>
</evidence>
<comment type="subcellular location">
    <subcellularLocation>
        <location evidence="1">Membrane</location>
        <topology evidence="1">Multi-pass membrane protein</topology>
    </subcellularLocation>
</comment>
<dbReference type="Pfam" id="PF00230">
    <property type="entry name" value="MIP"/>
    <property type="match status" value="1"/>
</dbReference>
<evidence type="ECO:0000256" key="5">
    <source>
        <dbReference type="ARBA" id="ARBA00022989"/>
    </source>
</evidence>
<dbReference type="RefSeq" id="WP_093072770.1">
    <property type="nucleotide sequence ID" value="NZ_FOGV01000010.1"/>
</dbReference>
<dbReference type="PRINTS" id="PR00783">
    <property type="entry name" value="MINTRINSICP"/>
</dbReference>
<dbReference type="InterPro" id="IPR022357">
    <property type="entry name" value="MIP_CS"/>
</dbReference>
<feature type="transmembrane region" description="Helical" evidence="8">
    <location>
        <begin position="237"/>
        <end position="259"/>
    </location>
</feature>
<dbReference type="Gene3D" id="1.20.1080.10">
    <property type="entry name" value="Glycerol uptake facilitator protein"/>
    <property type="match status" value="1"/>
</dbReference>
<dbReference type="SUPFAM" id="SSF81338">
    <property type="entry name" value="Aquaporin-like"/>
    <property type="match status" value="1"/>
</dbReference>
<dbReference type="PANTHER" id="PTHR43829:SF9">
    <property type="entry name" value="AQUAPORIN-9"/>
    <property type="match status" value="1"/>
</dbReference>
<dbReference type="GO" id="GO:0005886">
    <property type="term" value="C:plasma membrane"/>
    <property type="evidence" value="ECO:0007669"/>
    <property type="project" value="TreeGrafter"/>
</dbReference>
<evidence type="ECO:0000256" key="6">
    <source>
        <dbReference type="ARBA" id="ARBA00023136"/>
    </source>
</evidence>
<feature type="transmembrane region" description="Helical" evidence="8">
    <location>
        <begin position="34"/>
        <end position="55"/>
    </location>
</feature>
<comment type="caution">
    <text evidence="9">The sequence shown here is derived from an EMBL/GenBank/DDBJ whole genome shotgun (WGS) entry which is preliminary data.</text>
</comment>
<proteinExistence type="inferred from homology"/>